<evidence type="ECO:0000259" key="9">
    <source>
        <dbReference type="PROSITE" id="PS50198"/>
    </source>
</evidence>
<dbReference type="Pfam" id="PF00639">
    <property type="entry name" value="Rotamase"/>
    <property type="match status" value="1"/>
</dbReference>
<dbReference type="RefSeq" id="WP_269308139.1">
    <property type="nucleotide sequence ID" value="NZ_CP098242.1"/>
</dbReference>
<comment type="catalytic activity">
    <reaction evidence="1">
        <text>[protein]-peptidylproline (omega=180) = [protein]-peptidylproline (omega=0)</text>
        <dbReference type="Rhea" id="RHEA:16237"/>
        <dbReference type="Rhea" id="RHEA-COMP:10747"/>
        <dbReference type="Rhea" id="RHEA-COMP:10748"/>
        <dbReference type="ChEBI" id="CHEBI:83833"/>
        <dbReference type="ChEBI" id="CHEBI:83834"/>
        <dbReference type="EC" id="5.2.1.8"/>
    </reaction>
</comment>
<proteinExistence type="inferred from homology"/>
<dbReference type="InterPro" id="IPR050245">
    <property type="entry name" value="PrsA_foldase"/>
</dbReference>
<sequence>MKKTTRILLLLIAALSLPAFAQNAAVVNGKPIPASHVNAIVSEVVQQGQQDTPELRAGIKENLIMREILVQEAEKKKMGAIPAVKTQMEVTRRNILVRALMSDFVSKNPVSDADVKKTYDQLKAQAGNTEYQVSHILVASEDEAKTIIEQLKSGGKFKEIAKEKSTDTPTAARGGDLGWSAPNVYVDPFAQALVKLKKGEFSQEPVQTNFGYHIIMVEDTRELTFPTLEEARPGITQRIQEQKWEAYTQTLRAKAKVK</sequence>
<keyword evidence="11" id="KW-1185">Reference proteome</keyword>
<dbReference type="PROSITE" id="PS50198">
    <property type="entry name" value="PPIC_PPIASE_2"/>
    <property type="match status" value="1"/>
</dbReference>
<accession>A0A9E9LWZ4</accession>
<evidence type="ECO:0000256" key="2">
    <source>
        <dbReference type="ARBA" id="ARBA00007656"/>
    </source>
</evidence>
<dbReference type="PANTHER" id="PTHR47245:SF1">
    <property type="entry name" value="FOLDASE PROTEIN PRSA"/>
    <property type="match status" value="1"/>
</dbReference>
<dbReference type="SUPFAM" id="SSF109998">
    <property type="entry name" value="Triger factor/SurA peptide-binding domain-like"/>
    <property type="match status" value="1"/>
</dbReference>
<evidence type="ECO:0000256" key="8">
    <source>
        <dbReference type="SAM" id="SignalP"/>
    </source>
</evidence>
<evidence type="ECO:0000256" key="7">
    <source>
        <dbReference type="PROSITE-ProRule" id="PRU00278"/>
    </source>
</evidence>
<dbReference type="Proteomes" id="UP001156215">
    <property type="component" value="Chromosome"/>
</dbReference>
<dbReference type="PANTHER" id="PTHR47245">
    <property type="entry name" value="PEPTIDYLPROLYL ISOMERASE"/>
    <property type="match status" value="1"/>
</dbReference>
<dbReference type="KEGG" id="ovb:NB640_07595"/>
<protein>
    <recommendedName>
        <fullName evidence="3">peptidylprolyl isomerase</fullName>
        <ecNumber evidence="3">5.2.1.8</ecNumber>
    </recommendedName>
</protein>
<dbReference type="InterPro" id="IPR046357">
    <property type="entry name" value="PPIase_dom_sf"/>
</dbReference>
<evidence type="ECO:0000256" key="5">
    <source>
        <dbReference type="ARBA" id="ARBA00023110"/>
    </source>
</evidence>
<evidence type="ECO:0000313" key="10">
    <source>
        <dbReference type="EMBL" id="WAW09145.1"/>
    </source>
</evidence>
<evidence type="ECO:0000256" key="6">
    <source>
        <dbReference type="ARBA" id="ARBA00023235"/>
    </source>
</evidence>
<dbReference type="InterPro" id="IPR000297">
    <property type="entry name" value="PPIase_PpiC"/>
</dbReference>
<dbReference type="InterPro" id="IPR027304">
    <property type="entry name" value="Trigger_fact/SurA_dom_sf"/>
</dbReference>
<dbReference type="AlphaFoldDB" id="A0A9E9LWZ4"/>
<keyword evidence="6 7" id="KW-0413">Isomerase</keyword>
<dbReference type="EMBL" id="CP098242">
    <property type="protein sequence ID" value="WAW09145.1"/>
    <property type="molecule type" value="Genomic_DNA"/>
</dbReference>
<evidence type="ECO:0000256" key="1">
    <source>
        <dbReference type="ARBA" id="ARBA00000971"/>
    </source>
</evidence>
<organism evidence="10 11">
    <name type="scientific">Oxalobacter vibrioformis</name>
    <dbReference type="NCBI Taxonomy" id="933080"/>
    <lineage>
        <taxon>Bacteria</taxon>
        <taxon>Pseudomonadati</taxon>
        <taxon>Pseudomonadota</taxon>
        <taxon>Betaproteobacteria</taxon>
        <taxon>Burkholderiales</taxon>
        <taxon>Oxalobacteraceae</taxon>
        <taxon>Oxalobacter</taxon>
    </lineage>
</organism>
<evidence type="ECO:0000256" key="3">
    <source>
        <dbReference type="ARBA" id="ARBA00013194"/>
    </source>
</evidence>
<evidence type="ECO:0000256" key="4">
    <source>
        <dbReference type="ARBA" id="ARBA00022729"/>
    </source>
</evidence>
<gene>
    <name evidence="10" type="ORF">NB640_07595</name>
</gene>
<dbReference type="SUPFAM" id="SSF54534">
    <property type="entry name" value="FKBP-like"/>
    <property type="match status" value="1"/>
</dbReference>
<dbReference type="GO" id="GO:0003755">
    <property type="term" value="F:peptidyl-prolyl cis-trans isomerase activity"/>
    <property type="evidence" value="ECO:0007669"/>
    <property type="project" value="UniProtKB-KW"/>
</dbReference>
<dbReference type="Gene3D" id="1.10.8.1040">
    <property type="match status" value="1"/>
</dbReference>
<dbReference type="EC" id="5.2.1.8" evidence="3"/>
<feature type="chain" id="PRO_5039245034" description="peptidylprolyl isomerase" evidence="8">
    <location>
        <begin position="22"/>
        <end position="258"/>
    </location>
</feature>
<keyword evidence="4 8" id="KW-0732">Signal</keyword>
<keyword evidence="5 7" id="KW-0697">Rotamase</keyword>
<evidence type="ECO:0000313" key="11">
    <source>
        <dbReference type="Proteomes" id="UP001156215"/>
    </source>
</evidence>
<dbReference type="Gene3D" id="3.10.50.40">
    <property type="match status" value="1"/>
</dbReference>
<name>A0A9E9LWZ4_9BURK</name>
<feature type="signal peptide" evidence="8">
    <location>
        <begin position="1"/>
        <end position="21"/>
    </location>
</feature>
<comment type="similarity">
    <text evidence="2">Belongs to the PpiC/parvulin rotamase family.</text>
</comment>
<reference evidence="10" key="1">
    <citation type="journal article" date="2022" name="Front. Microbiol.">
        <title>New perspectives on an old grouping: The genomic and phenotypic variability of Oxalobacter formigenes and the implications for calcium oxalate stone prevention.</title>
        <authorList>
            <person name="Chmiel J.A."/>
            <person name="Carr C."/>
            <person name="Stuivenberg G.A."/>
            <person name="Venema R."/>
            <person name="Chanyi R.M."/>
            <person name="Al K.F."/>
            <person name="Giguere D."/>
            <person name="Say H."/>
            <person name="Akouris P.P."/>
            <person name="Dominguez Romero S.A."/>
            <person name="Kwong A."/>
            <person name="Tai V."/>
            <person name="Koval S.F."/>
            <person name="Razvi H."/>
            <person name="Bjazevic J."/>
            <person name="Burton J.P."/>
        </authorList>
    </citation>
    <scope>NUCLEOTIDE SEQUENCE</scope>
    <source>
        <strain evidence="10">WoOx3</strain>
    </source>
</reference>
<feature type="domain" description="PpiC" evidence="9">
    <location>
        <begin position="128"/>
        <end position="219"/>
    </location>
</feature>